<dbReference type="InterPro" id="IPR029058">
    <property type="entry name" value="AB_hydrolase_fold"/>
</dbReference>
<dbReference type="Gene3D" id="3.40.50.1820">
    <property type="entry name" value="alpha/beta hydrolase"/>
    <property type="match status" value="1"/>
</dbReference>
<organism evidence="2 3">
    <name type="scientific">Nocardioides aromaticivorans</name>
    <dbReference type="NCBI Taxonomy" id="200618"/>
    <lineage>
        <taxon>Bacteria</taxon>
        <taxon>Bacillati</taxon>
        <taxon>Actinomycetota</taxon>
        <taxon>Actinomycetes</taxon>
        <taxon>Propionibacteriales</taxon>
        <taxon>Nocardioidaceae</taxon>
        <taxon>Nocardioides</taxon>
    </lineage>
</organism>
<dbReference type="PANTHER" id="PTHR43798">
    <property type="entry name" value="MONOACYLGLYCEROL LIPASE"/>
    <property type="match status" value="1"/>
</dbReference>
<name>A0A7Y9ZJM4_9ACTN</name>
<evidence type="ECO:0000259" key="1">
    <source>
        <dbReference type="Pfam" id="PF00561"/>
    </source>
</evidence>
<evidence type="ECO:0000313" key="2">
    <source>
        <dbReference type="EMBL" id="NYI46707.1"/>
    </source>
</evidence>
<dbReference type="PANTHER" id="PTHR43798:SF33">
    <property type="entry name" value="HYDROLASE, PUTATIVE (AFU_ORTHOLOGUE AFUA_2G14860)-RELATED"/>
    <property type="match status" value="1"/>
</dbReference>
<reference evidence="2 3" key="1">
    <citation type="submission" date="2020-07" db="EMBL/GenBank/DDBJ databases">
        <title>Sequencing the genomes of 1000 actinobacteria strains.</title>
        <authorList>
            <person name="Klenk H.-P."/>
        </authorList>
    </citation>
    <scope>NUCLEOTIDE SEQUENCE [LARGE SCALE GENOMIC DNA]</scope>
    <source>
        <strain evidence="2 3">DSM 15131</strain>
    </source>
</reference>
<dbReference type="InterPro" id="IPR050266">
    <property type="entry name" value="AB_hydrolase_sf"/>
</dbReference>
<sequence>MTTQVMKSAGRHALKGSFVAARAGGKAAVYGVRAGIRRTQRFPALPDLPDGRYVDLPGRGEAFVVDTGAPEGRPDAPVLLLFHGLATTSYLTWFSTIDELRADHRIVMLDQRWHGRGIVSERFSLEDCVDDAALVLDELGIDRVIAVGYSMGGALAQLFWRRHGERTAGLVLASTAACWRANLGDAMFYPVLGAANARFREHYRARVQEVRSSLAEAAVVGGEMSTWAWAEFRSTSAWAMPEVLGTLGGFDARPWLGEIDVPTAVVVTARDHAIATARQRAMAAAIPGASVHESPGGHASVVFDVHRWRPVFLAAVAEVVERVG</sequence>
<gene>
    <name evidence="2" type="ORF">BJ993_003787</name>
</gene>
<dbReference type="EMBL" id="JACBZM010000001">
    <property type="protein sequence ID" value="NYI46707.1"/>
    <property type="molecule type" value="Genomic_DNA"/>
</dbReference>
<feature type="domain" description="AB hydrolase-1" evidence="1">
    <location>
        <begin position="77"/>
        <end position="302"/>
    </location>
</feature>
<dbReference type="SUPFAM" id="SSF53474">
    <property type="entry name" value="alpha/beta-Hydrolases"/>
    <property type="match status" value="1"/>
</dbReference>
<dbReference type="GO" id="GO:0016020">
    <property type="term" value="C:membrane"/>
    <property type="evidence" value="ECO:0007669"/>
    <property type="project" value="TreeGrafter"/>
</dbReference>
<dbReference type="Pfam" id="PF00561">
    <property type="entry name" value="Abhydrolase_1"/>
    <property type="match status" value="1"/>
</dbReference>
<proteinExistence type="predicted"/>
<dbReference type="RefSeq" id="WP_179650590.1">
    <property type="nucleotide sequence ID" value="NZ_JACBZM010000001.1"/>
</dbReference>
<dbReference type="GO" id="GO:0003824">
    <property type="term" value="F:catalytic activity"/>
    <property type="evidence" value="ECO:0007669"/>
    <property type="project" value="UniProtKB-ARBA"/>
</dbReference>
<dbReference type="AlphaFoldDB" id="A0A7Y9ZJM4"/>
<protein>
    <submittedName>
        <fullName evidence="2">Pimeloyl-ACP methyl ester carboxylesterase</fullName>
    </submittedName>
</protein>
<dbReference type="Proteomes" id="UP000562045">
    <property type="component" value="Unassembled WGS sequence"/>
</dbReference>
<evidence type="ECO:0000313" key="3">
    <source>
        <dbReference type="Proteomes" id="UP000562045"/>
    </source>
</evidence>
<comment type="caution">
    <text evidence="2">The sequence shown here is derived from an EMBL/GenBank/DDBJ whole genome shotgun (WGS) entry which is preliminary data.</text>
</comment>
<dbReference type="InterPro" id="IPR000073">
    <property type="entry name" value="AB_hydrolase_1"/>
</dbReference>
<accession>A0A7Y9ZJM4</accession>